<evidence type="ECO:0000313" key="2">
    <source>
        <dbReference type="Proteomes" id="UP000323544"/>
    </source>
</evidence>
<dbReference type="Proteomes" id="UP000323544">
    <property type="component" value="Segment"/>
</dbReference>
<gene>
    <name evidence="1" type="ORF">POTTS_111</name>
</gene>
<dbReference type="EMBL" id="MN013081">
    <property type="protein sequence ID" value="QEG12721.1"/>
    <property type="molecule type" value="Genomic_DNA"/>
</dbReference>
<protein>
    <submittedName>
        <fullName evidence="1">Putative dCTP pyrophosphatase</fullName>
    </submittedName>
</protein>
<reference evidence="1 2" key="1">
    <citation type="submission" date="2019-04" db="EMBL/GenBank/DDBJ databases">
        <authorList>
            <person name="Potts E."/>
            <person name="Thurgood T.L."/>
            <person name="Sharma R."/>
            <person name="Urrea L."/>
            <person name="Arens D.K."/>
            <person name="Kruger J.L."/>
            <person name="Thompson D.W."/>
            <person name="Grose J.H."/>
        </authorList>
    </citation>
    <scope>NUCLEOTIDE SEQUENCE [LARGE SCALE GENOMIC DNA]</scope>
</reference>
<sequence>MAHFNECSQLIEGADKAQAAYDSHIAKHSDPLQVMLDMQKSLQVRLAIDKPEYNKHPDNLESVGDVVDWLRLQKDYMDDEFRELLTSLGGMSNGEKAASSCWKPWKSQHAEFRNRKIYELSDKDQLEIKFELIDGLHFFMNQFLALGMSAEEIFKLYYLKNAENFARQDRGY</sequence>
<proteinExistence type="predicted"/>
<dbReference type="SUPFAM" id="SSF101386">
    <property type="entry name" value="all-alpha NTP pyrophosphatases"/>
    <property type="match status" value="1"/>
</dbReference>
<name>A0A5B9NMN0_9CAUD</name>
<evidence type="ECO:0000313" key="1">
    <source>
        <dbReference type="EMBL" id="QEG12721.1"/>
    </source>
</evidence>
<accession>A0A5B9NMN0</accession>
<dbReference type="Gene3D" id="1.20.1670.10">
    <property type="entry name" value="Type II deoxyuridine triphosphatase"/>
    <property type="match status" value="1"/>
</dbReference>
<organism evidence="1 2">
    <name type="scientific">Klebsiella phage vB_KpnM_Potts1</name>
    <dbReference type="NCBI Taxonomy" id="2591366"/>
    <lineage>
        <taxon>Viruses</taxon>
        <taxon>Duplodnaviria</taxon>
        <taxon>Heunggongvirae</taxon>
        <taxon>Uroviricota</taxon>
        <taxon>Caudoviricetes</taxon>
        <taxon>Marfavirus</taxon>
        <taxon>Marfavirus F48</taxon>
    </lineage>
</organism>